<dbReference type="GO" id="GO:0005886">
    <property type="term" value="C:plasma membrane"/>
    <property type="evidence" value="ECO:0007669"/>
    <property type="project" value="UniProtKB-SubCell"/>
</dbReference>
<dbReference type="InterPro" id="IPR002549">
    <property type="entry name" value="AI-2E-like"/>
</dbReference>
<proteinExistence type="inferred from homology"/>
<reference evidence="10 11" key="1">
    <citation type="submission" date="2014-07" db="EMBL/GenBank/DDBJ databases">
        <title>Comparative analysis of Nitrosococcus oceani genome inventories of strains from Pacific and Atlantic gyres.</title>
        <authorList>
            <person name="Lim C.K."/>
            <person name="Wang L."/>
            <person name="Sayavedra-Soto L.A."/>
            <person name="Klotz M.G."/>
        </authorList>
    </citation>
    <scope>NUCLEOTIDE SEQUENCE [LARGE SCALE GENOMIC DNA]</scope>
    <source>
        <strain evidence="10 11">C-27</strain>
    </source>
</reference>
<feature type="transmembrane region" description="Helical" evidence="8">
    <location>
        <begin position="60"/>
        <end position="81"/>
    </location>
</feature>
<organism evidence="10 11">
    <name type="scientific">Nitrosococcus oceani C-27</name>
    <dbReference type="NCBI Taxonomy" id="314279"/>
    <lineage>
        <taxon>Bacteria</taxon>
        <taxon>Pseudomonadati</taxon>
        <taxon>Pseudomonadota</taxon>
        <taxon>Gammaproteobacteria</taxon>
        <taxon>Chromatiales</taxon>
        <taxon>Chromatiaceae</taxon>
        <taxon>Nitrosococcus</taxon>
    </lineage>
</organism>
<comment type="subcellular location">
    <subcellularLocation>
        <location evidence="1">Membrane</location>
        <topology evidence="1">Multi-pass membrane protein</topology>
    </subcellularLocation>
</comment>
<feature type="transmembrane region" description="Helical" evidence="8">
    <location>
        <begin position="148"/>
        <end position="168"/>
    </location>
</feature>
<evidence type="ECO:0000256" key="2">
    <source>
        <dbReference type="ARBA" id="ARBA00008918"/>
    </source>
</evidence>
<evidence type="ECO:0000256" key="4">
    <source>
        <dbReference type="ARBA" id="ARBA00022649"/>
    </source>
</evidence>
<dbReference type="GO" id="GO:0055085">
    <property type="term" value="P:transmembrane transport"/>
    <property type="evidence" value="ECO:0007669"/>
    <property type="project" value="TreeGrafter"/>
</dbReference>
<dbReference type="PANTHER" id="PTHR21716">
    <property type="entry name" value="TRANSMEMBRANE PROTEIN"/>
    <property type="match status" value="1"/>
</dbReference>
<evidence type="ECO:0000313" key="10">
    <source>
        <dbReference type="EMBL" id="KFI19645.1"/>
    </source>
</evidence>
<dbReference type="EMBL" id="JPGN01000043">
    <property type="protein sequence ID" value="KFI19645.1"/>
    <property type="molecule type" value="Genomic_DNA"/>
</dbReference>
<protein>
    <recommendedName>
        <fullName evidence="9">Coenzyme Q-binding protein COQ10 START domain-containing protein</fullName>
    </recommendedName>
</protein>
<comment type="similarity">
    <text evidence="3">Belongs to the autoinducer-2 exporter (AI-2E) (TC 2.A.86) family.</text>
</comment>
<feature type="domain" description="Coenzyme Q-binding protein COQ10 START" evidence="9">
    <location>
        <begin position="402"/>
        <end position="522"/>
    </location>
</feature>
<evidence type="ECO:0000313" key="11">
    <source>
        <dbReference type="Proteomes" id="UP000028839"/>
    </source>
</evidence>
<dbReference type="CDD" id="cd07824">
    <property type="entry name" value="SRPBCC_6"/>
    <property type="match status" value="1"/>
</dbReference>
<evidence type="ECO:0000256" key="5">
    <source>
        <dbReference type="ARBA" id="ARBA00022692"/>
    </source>
</evidence>
<dbReference type="Pfam" id="PF03364">
    <property type="entry name" value="Polyketide_cyc"/>
    <property type="match status" value="1"/>
</dbReference>
<feature type="transmembrane region" description="Helical" evidence="8">
    <location>
        <begin position="303"/>
        <end position="333"/>
    </location>
</feature>
<comment type="caution">
    <text evidence="10">The sequence shown here is derived from an EMBL/GenBank/DDBJ whole genome shotgun (WGS) entry which is preliminary data.</text>
</comment>
<keyword evidence="4" id="KW-1277">Toxin-antitoxin system</keyword>
<feature type="transmembrane region" description="Helical" evidence="8">
    <location>
        <begin position="7"/>
        <end position="24"/>
    </location>
</feature>
<feature type="transmembrane region" description="Helical" evidence="8">
    <location>
        <begin position="211"/>
        <end position="237"/>
    </location>
</feature>
<evidence type="ECO:0000256" key="3">
    <source>
        <dbReference type="ARBA" id="ARBA00009773"/>
    </source>
</evidence>
<evidence type="ECO:0000256" key="8">
    <source>
        <dbReference type="SAM" id="Phobius"/>
    </source>
</evidence>
<keyword evidence="6 8" id="KW-1133">Transmembrane helix</keyword>
<dbReference type="OrthoDB" id="5792512at2"/>
<dbReference type="SUPFAM" id="SSF55961">
    <property type="entry name" value="Bet v1-like"/>
    <property type="match status" value="1"/>
</dbReference>
<comment type="similarity">
    <text evidence="2">Belongs to the ribosome association toxin RatA family.</text>
</comment>
<dbReference type="PANTHER" id="PTHR21716:SF64">
    <property type="entry name" value="AI-2 TRANSPORT PROTEIN TQSA"/>
    <property type="match status" value="1"/>
</dbReference>
<sequence>MSARRQLRFWLIGFLLFLISVYLLREILLPFVAGMVVAYLIDPLCDWLERKGCSRTAATSLVTAGFILVVSMVLLLLVPLLRSEIVHLIETLPSLIARAQDSTWPWLQLLQERWSIDMSQIQNAAKDQAGILIKWIGKTVGTILSSGLALANLLSLVFIMPVVAFYLLRDWDKLIAQIDSLLPRKHAPVIREQVKLIDTVLSGFIRGQVSVCLLLGTFYAVGLALIGLDFGLMVGMLAGLLSFIPYVGTIVGFIAGIGLAFVQFSEWTPIFLVAGVFVIGQVVEGNVLTPRLVGNRVGLHPVMVIFALLAGGGLFGFLGILLAVPVAAVVGVLTRFAIKQYVTSRYYLDLSPAADSPTQLTHDHISEGKTLTEGGDRREHKVLQQSPPIGVTQYSLVTTWRIEAPIAAVWNAISNAESWPTWWNYVERVVKLKTGDKNGLGSRYGLLWRTRLPYKISLESKVTRIEAPVFAEVIVSGDVEGWGRWRLASKGSITEVRYDWHVRVTKFWMNWLTPLLKPVFKWNHSVVMKQGGKGLARYLDARFIGME</sequence>
<name>A0A0E2Z7R9_9GAMM</name>
<accession>A0A0E2Z7R9</accession>
<feature type="transmembrane region" description="Helical" evidence="8">
    <location>
        <begin position="267"/>
        <end position="283"/>
    </location>
</feature>
<dbReference type="Proteomes" id="UP000028839">
    <property type="component" value="Unassembled WGS sequence"/>
</dbReference>
<evidence type="ECO:0000256" key="1">
    <source>
        <dbReference type="ARBA" id="ARBA00004141"/>
    </source>
</evidence>
<dbReference type="AlphaFoldDB" id="A0A0E2Z7R9"/>
<keyword evidence="5 8" id="KW-0812">Transmembrane</keyword>
<dbReference type="HOGENOM" id="CLU_497665_0_0_6"/>
<evidence type="ECO:0000256" key="6">
    <source>
        <dbReference type="ARBA" id="ARBA00022989"/>
    </source>
</evidence>
<feature type="transmembrane region" description="Helical" evidence="8">
    <location>
        <begin position="243"/>
        <end position="262"/>
    </location>
</feature>
<evidence type="ECO:0000256" key="7">
    <source>
        <dbReference type="ARBA" id="ARBA00023136"/>
    </source>
</evidence>
<keyword evidence="7 8" id="KW-0472">Membrane</keyword>
<dbReference type="InterPro" id="IPR005031">
    <property type="entry name" value="COQ10_START"/>
</dbReference>
<dbReference type="Pfam" id="PF01594">
    <property type="entry name" value="AI-2E_transport"/>
    <property type="match status" value="1"/>
</dbReference>
<dbReference type="InterPro" id="IPR023393">
    <property type="entry name" value="START-like_dom_sf"/>
</dbReference>
<dbReference type="Gene3D" id="3.30.530.20">
    <property type="match status" value="1"/>
</dbReference>
<gene>
    <name evidence="10" type="ORF">IB75_07470</name>
</gene>
<evidence type="ECO:0000259" key="9">
    <source>
        <dbReference type="Pfam" id="PF03364"/>
    </source>
</evidence>